<organism evidence="2 3">
    <name type="scientific">Methermicoccus shengliensis</name>
    <dbReference type="NCBI Taxonomy" id="660064"/>
    <lineage>
        <taxon>Archaea</taxon>
        <taxon>Methanobacteriati</taxon>
        <taxon>Methanobacteriota</taxon>
        <taxon>Stenosarchaea group</taxon>
        <taxon>Methanomicrobia</taxon>
        <taxon>Methanosarcinales</taxon>
        <taxon>Methermicoccaceae</taxon>
        <taxon>Methermicoccus</taxon>
    </lineage>
</organism>
<dbReference type="AlphaFoldDB" id="A0A832RWU2"/>
<dbReference type="GO" id="GO:0016740">
    <property type="term" value="F:transferase activity"/>
    <property type="evidence" value="ECO:0007669"/>
    <property type="project" value="UniProtKB-KW"/>
</dbReference>
<evidence type="ECO:0000313" key="2">
    <source>
        <dbReference type="EMBL" id="HIH69698.1"/>
    </source>
</evidence>
<dbReference type="PANTHER" id="PTHR33279:SF18">
    <property type="entry name" value="SULFUR CARRIER PROTEIN MJ0990-RELATED"/>
    <property type="match status" value="1"/>
</dbReference>
<protein>
    <submittedName>
        <fullName evidence="2">Sulfurtransferase TusA family protein</fullName>
    </submittedName>
</protein>
<dbReference type="RefSeq" id="WP_042685617.1">
    <property type="nucleotide sequence ID" value="NZ_DUIH01000012.1"/>
</dbReference>
<name>A0A832RWU2_9EURY</name>
<dbReference type="EMBL" id="DUIH01000012">
    <property type="protein sequence ID" value="HIH69698.1"/>
    <property type="molecule type" value="Genomic_DNA"/>
</dbReference>
<dbReference type="InterPro" id="IPR001455">
    <property type="entry name" value="TusA-like"/>
</dbReference>
<proteinExistence type="predicted"/>
<dbReference type="Proteomes" id="UP000600363">
    <property type="component" value="Unassembled WGS sequence"/>
</dbReference>
<dbReference type="Gene3D" id="3.30.110.40">
    <property type="entry name" value="TusA-like domain"/>
    <property type="match status" value="1"/>
</dbReference>
<gene>
    <name evidence="2" type="ORF">HA299_03635</name>
</gene>
<keyword evidence="2" id="KW-0808">Transferase</keyword>
<dbReference type="InterPro" id="IPR036868">
    <property type="entry name" value="TusA-like_sf"/>
</dbReference>
<evidence type="ECO:0000259" key="1">
    <source>
        <dbReference type="PROSITE" id="PS01148"/>
    </source>
</evidence>
<sequence>MDYDEELDVRGQVCPYPSLRTRQALMKMAPGKVLKVILDHPPAKDNVRREVDKMGHEFLGIEDNDGEWSLYFRVVR</sequence>
<dbReference type="PANTHER" id="PTHR33279">
    <property type="entry name" value="SULFUR CARRIER PROTEIN YEDF-RELATED"/>
    <property type="match status" value="1"/>
</dbReference>
<evidence type="ECO:0000313" key="3">
    <source>
        <dbReference type="Proteomes" id="UP000600363"/>
    </source>
</evidence>
<dbReference type="Pfam" id="PF01206">
    <property type="entry name" value="TusA"/>
    <property type="match status" value="1"/>
</dbReference>
<dbReference type="SUPFAM" id="SSF64307">
    <property type="entry name" value="SirA-like"/>
    <property type="match status" value="1"/>
</dbReference>
<dbReference type="CDD" id="cd00291">
    <property type="entry name" value="SirA_YedF_YeeD"/>
    <property type="match status" value="1"/>
</dbReference>
<comment type="caution">
    <text evidence="2">The sequence shown here is derived from an EMBL/GenBank/DDBJ whole genome shotgun (WGS) entry which is preliminary data.</text>
</comment>
<accession>A0A832RWU2</accession>
<reference evidence="2" key="1">
    <citation type="journal article" date="2020" name="bioRxiv">
        <title>A rank-normalized archaeal taxonomy based on genome phylogeny resolves widespread incomplete and uneven classifications.</title>
        <authorList>
            <person name="Rinke C."/>
            <person name="Chuvochina M."/>
            <person name="Mussig A.J."/>
            <person name="Chaumeil P.-A."/>
            <person name="Waite D.W."/>
            <person name="Whitman W.B."/>
            <person name="Parks D.H."/>
            <person name="Hugenholtz P."/>
        </authorList>
    </citation>
    <scope>NUCLEOTIDE SEQUENCE</scope>
    <source>
        <strain evidence="2">UBA12518</strain>
    </source>
</reference>
<dbReference type="PROSITE" id="PS01148">
    <property type="entry name" value="UPF0033"/>
    <property type="match status" value="1"/>
</dbReference>
<feature type="domain" description="UPF0033" evidence="1">
    <location>
        <begin position="7"/>
        <end position="31"/>
    </location>
</feature>